<proteinExistence type="predicted"/>
<keyword evidence="3" id="KW-1185">Reference proteome</keyword>
<feature type="compositionally biased region" description="Basic residues" evidence="1">
    <location>
        <begin position="41"/>
        <end position="55"/>
    </location>
</feature>
<reference evidence="2" key="1">
    <citation type="journal article" date="2023" name="Mol. Phylogenet. Evol.">
        <title>Genome-scale phylogeny and comparative genomics of the fungal order Sordariales.</title>
        <authorList>
            <person name="Hensen N."/>
            <person name="Bonometti L."/>
            <person name="Westerberg I."/>
            <person name="Brannstrom I.O."/>
            <person name="Guillou S."/>
            <person name="Cros-Aarteil S."/>
            <person name="Calhoun S."/>
            <person name="Haridas S."/>
            <person name="Kuo A."/>
            <person name="Mondo S."/>
            <person name="Pangilinan J."/>
            <person name="Riley R."/>
            <person name="LaButti K."/>
            <person name="Andreopoulos B."/>
            <person name="Lipzen A."/>
            <person name="Chen C."/>
            <person name="Yan M."/>
            <person name="Daum C."/>
            <person name="Ng V."/>
            <person name="Clum A."/>
            <person name="Steindorff A."/>
            <person name="Ohm R.A."/>
            <person name="Martin F."/>
            <person name="Silar P."/>
            <person name="Natvig D.O."/>
            <person name="Lalanne C."/>
            <person name="Gautier V."/>
            <person name="Ament-Velasquez S.L."/>
            <person name="Kruys A."/>
            <person name="Hutchinson M.I."/>
            <person name="Powell A.J."/>
            <person name="Barry K."/>
            <person name="Miller A.N."/>
            <person name="Grigoriev I.V."/>
            <person name="Debuchy R."/>
            <person name="Gladieux P."/>
            <person name="Hiltunen Thoren M."/>
            <person name="Johannesson H."/>
        </authorList>
    </citation>
    <scope>NUCLEOTIDE SEQUENCE</scope>
    <source>
        <strain evidence="2">CBS 560.94</strain>
    </source>
</reference>
<feature type="compositionally biased region" description="Basic and acidic residues" evidence="1">
    <location>
        <begin position="30"/>
        <end position="40"/>
    </location>
</feature>
<feature type="region of interest" description="Disordered" evidence="1">
    <location>
        <begin position="163"/>
        <end position="197"/>
    </location>
</feature>
<feature type="compositionally biased region" description="Polar residues" evidence="1">
    <location>
        <begin position="185"/>
        <end position="197"/>
    </location>
</feature>
<feature type="compositionally biased region" description="Low complexity" evidence="1">
    <location>
        <begin position="105"/>
        <end position="121"/>
    </location>
</feature>
<evidence type="ECO:0000313" key="2">
    <source>
        <dbReference type="EMBL" id="KAK3344915.1"/>
    </source>
</evidence>
<feature type="compositionally biased region" description="Low complexity" evidence="1">
    <location>
        <begin position="216"/>
        <end position="235"/>
    </location>
</feature>
<feature type="region of interest" description="Disordered" evidence="1">
    <location>
        <begin position="211"/>
        <end position="249"/>
    </location>
</feature>
<feature type="compositionally biased region" description="Low complexity" evidence="1">
    <location>
        <begin position="453"/>
        <end position="462"/>
    </location>
</feature>
<organism evidence="2 3">
    <name type="scientific">Neurospora tetraspora</name>
    <dbReference type="NCBI Taxonomy" id="94610"/>
    <lineage>
        <taxon>Eukaryota</taxon>
        <taxon>Fungi</taxon>
        <taxon>Dikarya</taxon>
        <taxon>Ascomycota</taxon>
        <taxon>Pezizomycotina</taxon>
        <taxon>Sordariomycetes</taxon>
        <taxon>Sordariomycetidae</taxon>
        <taxon>Sordariales</taxon>
        <taxon>Sordariaceae</taxon>
        <taxon>Neurospora</taxon>
    </lineage>
</organism>
<sequence length="489" mass="51101">MHSFASAFRHRSNSAPPLSQFGPHSVADPMPDREDRPERTGRRRPFSSLMKKLKSMKPGDAVRHASSKRNNLKKQADNNPYAAVGRSNSDHVQIALTPPPTSHYSVSSTRSARTSSTTSIDPSDDSVRLSTDGHPPPTMGGRSTIAPTVVTDHETACSMAAPSYGASSVTGTTRTANIDSRRGNDSTFSSPAPSVRSLTTTLTTIQSFMPNGAAATHNNNQNSTNQNSTNTSNSPNHHHHNHHSHHSNSQIIHFNQPFPTTATPVSAIPAHLVPSGQGGNSPFYPTTYHTATANNLLTDNASILTLASSSKRRRRRSFDTDASVRALAPSSLFGGSRESLPLSVLSSNMEGGTTGGMTGATTPGGLYRGPNGLANDRTSIYSSTTGYLASDRNSFYSKQAIGGPGTGGDAASVRSGLLGHGRAESINGSIGGGLTAAPMNGVASSGSLVGLTAAASPSPLASPRDRDRERRISGGVGNVDEDVEGEERA</sequence>
<evidence type="ECO:0000313" key="3">
    <source>
        <dbReference type="Proteomes" id="UP001278500"/>
    </source>
</evidence>
<feature type="compositionally biased region" description="Polar residues" evidence="1">
    <location>
        <begin position="165"/>
        <end position="178"/>
    </location>
</feature>
<evidence type="ECO:0000256" key="1">
    <source>
        <dbReference type="SAM" id="MobiDB-lite"/>
    </source>
</evidence>
<gene>
    <name evidence="2" type="ORF">B0H65DRAFT_189526</name>
</gene>
<feature type="compositionally biased region" description="Acidic residues" evidence="1">
    <location>
        <begin position="479"/>
        <end position="489"/>
    </location>
</feature>
<comment type="caution">
    <text evidence="2">The sequence shown here is derived from an EMBL/GenBank/DDBJ whole genome shotgun (WGS) entry which is preliminary data.</text>
</comment>
<accession>A0AAE0MRE5</accession>
<dbReference type="Proteomes" id="UP001278500">
    <property type="component" value="Unassembled WGS sequence"/>
</dbReference>
<name>A0AAE0MRE5_9PEZI</name>
<feature type="compositionally biased region" description="Basic residues" evidence="1">
    <location>
        <begin position="236"/>
        <end position="246"/>
    </location>
</feature>
<dbReference type="RefSeq" id="XP_062681528.1">
    <property type="nucleotide sequence ID" value="XM_062821617.1"/>
</dbReference>
<reference evidence="2" key="2">
    <citation type="submission" date="2023-06" db="EMBL/GenBank/DDBJ databases">
        <authorList>
            <consortium name="Lawrence Berkeley National Laboratory"/>
            <person name="Haridas S."/>
            <person name="Hensen N."/>
            <person name="Bonometti L."/>
            <person name="Westerberg I."/>
            <person name="Brannstrom I.O."/>
            <person name="Guillou S."/>
            <person name="Cros-Aarteil S."/>
            <person name="Calhoun S."/>
            <person name="Kuo A."/>
            <person name="Mondo S."/>
            <person name="Pangilinan J."/>
            <person name="Riley R."/>
            <person name="Labutti K."/>
            <person name="Andreopoulos B."/>
            <person name="Lipzen A."/>
            <person name="Chen C."/>
            <person name="Yanf M."/>
            <person name="Daum C."/>
            <person name="Ng V."/>
            <person name="Clum A."/>
            <person name="Steindorff A."/>
            <person name="Ohm R."/>
            <person name="Martin F."/>
            <person name="Silar P."/>
            <person name="Natvig D."/>
            <person name="Lalanne C."/>
            <person name="Gautier V."/>
            <person name="Ament-Velasquez S.L."/>
            <person name="Kruys A."/>
            <person name="Hutchinson M.I."/>
            <person name="Powell A.J."/>
            <person name="Barry K."/>
            <person name="Miller A.N."/>
            <person name="Grigoriev I.V."/>
            <person name="Debuchy R."/>
            <person name="Gladieux P."/>
            <person name="Thoren M.H."/>
            <person name="Johannesson H."/>
        </authorList>
    </citation>
    <scope>NUCLEOTIDE SEQUENCE</scope>
    <source>
        <strain evidence="2">CBS 560.94</strain>
    </source>
</reference>
<feature type="region of interest" description="Disordered" evidence="1">
    <location>
        <begin position="1"/>
        <end position="144"/>
    </location>
</feature>
<protein>
    <submittedName>
        <fullName evidence="2">Uncharacterized protein</fullName>
    </submittedName>
</protein>
<dbReference type="EMBL" id="JAUEPP010000004">
    <property type="protein sequence ID" value="KAK3344915.1"/>
    <property type="molecule type" value="Genomic_DNA"/>
</dbReference>
<dbReference type="GeneID" id="87858771"/>
<feature type="compositionally biased region" description="Basic and acidic residues" evidence="1">
    <location>
        <begin position="463"/>
        <end position="472"/>
    </location>
</feature>
<dbReference type="AlphaFoldDB" id="A0AAE0MRE5"/>
<feature type="region of interest" description="Disordered" evidence="1">
    <location>
        <begin position="453"/>
        <end position="489"/>
    </location>
</feature>